<name>A0A517SRK7_9BACT</name>
<accession>A0A517SRK7</accession>
<evidence type="ECO:0000256" key="8">
    <source>
        <dbReference type="HAMAP-Rule" id="MF_00440"/>
    </source>
</evidence>
<dbReference type="NCBIfam" id="TIGR00244">
    <property type="entry name" value="transcriptional regulator NrdR"/>
    <property type="match status" value="1"/>
</dbReference>
<dbReference type="EMBL" id="CP036272">
    <property type="protein sequence ID" value="QDT58762.1"/>
    <property type="molecule type" value="Genomic_DNA"/>
</dbReference>
<comment type="function">
    <text evidence="8">Negatively regulates transcription of bacterial ribonucleotide reductase nrd genes and operons by binding to NrdR-boxes.</text>
</comment>
<dbReference type="InterPro" id="IPR003796">
    <property type="entry name" value="RNR_NrdR-like"/>
</dbReference>
<dbReference type="InterPro" id="IPR005144">
    <property type="entry name" value="ATP-cone_dom"/>
</dbReference>
<dbReference type="GO" id="GO:0003677">
    <property type="term" value="F:DNA binding"/>
    <property type="evidence" value="ECO:0007669"/>
    <property type="project" value="UniProtKB-KW"/>
</dbReference>
<keyword evidence="1 8" id="KW-0678">Repressor</keyword>
<protein>
    <recommendedName>
        <fullName evidence="8">Transcriptional repressor NrdR</fullName>
    </recommendedName>
</protein>
<evidence type="ECO:0000256" key="1">
    <source>
        <dbReference type="ARBA" id="ARBA00022491"/>
    </source>
</evidence>
<dbReference type="InterPro" id="IPR055173">
    <property type="entry name" value="NrdR-like_N"/>
</dbReference>
<dbReference type="AlphaFoldDB" id="A0A517SRK7"/>
<evidence type="ECO:0000256" key="6">
    <source>
        <dbReference type="ARBA" id="ARBA00023125"/>
    </source>
</evidence>
<dbReference type="Pfam" id="PF03477">
    <property type="entry name" value="ATP-cone"/>
    <property type="match status" value="1"/>
</dbReference>
<organism evidence="10 11">
    <name type="scientific">Stieleria bergensis</name>
    <dbReference type="NCBI Taxonomy" id="2528025"/>
    <lineage>
        <taxon>Bacteria</taxon>
        <taxon>Pseudomonadati</taxon>
        <taxon>Planctomycetota</taxon>
        <taxon>Planctomycetia</taxon>
        <taxon>Pirellulales</taxon>
        <taxon>Pirellulaceae</taxon>
        <taxon>Stieleria</taxon>
    </lineage>
</organism>
<evidence type="ECO:0000256" key="2">
    <source>
        <dbReference type="ARBA" id="ARBA00022741"/>
    </source>
</evidence>
<evidence type="ECO:0000313" key="10">
    <source>
        <dbReference type="EMBL" id="QDT58762.1"/>
    </source>
</evidence>
<dbReference type="GO" id="GO:0008270">
    <property type="term" value="F:zinc ion binding"/>
    <property type="evidence" value="ECO:0007669"/>
    <property type="project" value="UniProtKB-UniRule"/>
</dbReference>
<dbReference type="PANTHER" id="PTHR30455:SF2">
    <property type="entry name" value="TRANSCRIPTIONAL REPRESSOR NRDR"/>
    <property type="match status" value="1"/>
</dbReference>
<gene>
    <name evidence="8 10" type="primary">nrdR</name>
    <name evidence="10" type="ORF">SV7mr_12620</name>
</gene>
<feature type="domain" description="ATP-cone" evidence="9">
    <location>
        <begin position="49"/>
        <end position="139"/>
    </location>
</feature>
<keyword evidence="7 8" id="KW-0804">Transcription</keyword>
<evidence type="ECO:0000259" key="9">
    <source>
        <dbReference type="PROSITE" id="PS51161"/>
    </source>
</evidence>
<dbReference type="OrthoDB" id="9807461at2"/>
<keyword evidence="3 8" id="KW-0863">Zinc-finger</keyword>
<dbReference type="RefSeq" id="WP_145270141.1">
    <property type="nucleotide sequence ID" value="NZ_CP036272.1"/>
</dbReference>
<evidence type="ECO:0000256" key="7">
    <source>
        <dbReference type="ARBA" id="ARBA00023163"/>
    </source>
</evidence>
<feature type="zinc finger region" evidence="8">
    <location>
        <begin position="3"/>
        <end position="34"/>
    </location>
</feature>
<reference evidence="10 11" key="1">
    <citation type="submission" date="2019-02" db="EMBL/GenBank/DDBJ databases">
        <title>Deep-cultivation of Planctomycetes and their phenomic and genomic characterization uncovers novel biology.</title>
        <authorList>
            <person name="Wiegand S."/>
            <person name="Jogler M."/>
            <person name="Boedeker C."/>
            <person name="Pinto D."/>
            <person name="Vollmers J."/>
            <person name="Rivas-Marin E."/>
            <person name="Kohn T."/>
            <person name="Peeters S.H."/>
            <person name="Heuer A."/>
            <person name="Rast P."/>
            <person name="Oberbeckmann S."/>
            <person name="Bunk B."/>
            <person name="Jeske O."/>
            <person name="Meyerdierks A."/>
            <person name="Storesund J.E."/>
            <person name="Kallscheuer N."/>
            <person name="Luecker S."/>
            <person name="Lage O.M."/>
            <person name="Pohl T."/>
            <person name="Merkel B.J."/>
            <person name="Hornburger P."/>
            <person name="Mueller R.-W."/>
            <person name="Bruemmer F."/>
            <person name="Labrenz M."/>
            <person name="Spormann A.M."/>
            <person name="Op den Camp H."/>
            <person name="Overmann J."/>
            <person name="Amann R."/>
            <person name="Jetten M.S.M."/>
            <person name="Mascher T."/>
            <person name="Medema M.H."/>
            <person name="Devos D.P."/>
            <person name="Kaster A.-K."/>
            <person name="Ovreas L."/>
            <person name="Rohde M."/>
            <person name="Galperin M.Y."/>
            <person name="Jogler C."/>
        </authorList>
    </citation>
    <scope>NUCLEOTIDE SEQUENCE [LARGE SCALE GENOMIC DNA]</scope>
    <source>
        <strain evidence="10 11">SV_7m_r</strain>
    </source>
</reference>
<keyword evidence="4 8" id="KW-0067">ATP-binding</keyword>
<evidence type="ECO:0000256" key="5">
    <source>
        <dbReference type="ARBA" id="ARBA00023015"/>
    </source>
</evidence>
<dbReference type="HAMAP" id="MF_00440">
    <property type="entry name" value="NrdR"/>
    <property type="match status" value="1"/>
</dbReference>
<comment type="cofactor">
    <cofactor evidence="8">
        <name>Zn(2+)</name>
        <dbReference type="ChEBI" id="CHEBI:29105"/>
    </cofactor>
    <text evidence="8">Binds 1 zinc ion.</text>
</comment>
<dbReference type="PROSITE" id="PS51161">
    <property type="entry name" value="ATP_CONE"/>
    <property type="match status" value="1"/>
</dbReference>
<comment type="similarity">
    <text evidence="8">Belongs to the NrdR family.</text>
</comment>
<keyword evidence="5 8" id="KW-0805">Transcription regulation</keyword>
<dbReference type="GO" id="GO:0005524">
    <property type="term" value="F:ATP binding"/>
    <property type="evidence" value="ECO:0007669"/>
    <property type="project" value="UniProtKB-UniRule"/>
</dbReference>
<sequence length="154" mass="17978">MRCPFCHCDRDRVLDTRTAEGGYAIRRKRMCNECSRKFVTVETIEQTTMRVVKRDGTREAMDREKIRCGIERACSKRNVDSDAIEATVQRIETQIYNEHENEIPAKELGEIVMTHLAALDEVAYIRFASVYQVFQSADEFIREVSRLTNRQHSK</sequence>
<proteinExistence type="inferred from homology"/>
<keyword evidence="6 8" id="KW-0238">DNA-binding</keyword>
<keyword evidence="11" id="KW-1185">Reference proteome</keyword>
<keyword evidence="8" id="KW-0479">Metal-binding</keyword>
<keyword evidence="8" id="KW-0862">Zinc</keyword>
<dbReference type="PANTHER" id="PTHR30455">
    <property type="entry name" value="TRANSCRIPTIONAL REPRESSOR NRDR"/>
    <property type="match status" value="1"/>
</dbReference>
<dbReference type="Pfam" id="PF22811">
    <property type="entry name" value="Zn_ribbon_NrdR"/>
    <property type="match status" value="1"/>
</dbReference>
<evidence type="ECO:0000256" key="3">
    <source>
        <dbReference type="ARBA" id="ARBA00022771"/>
    </source>
</evidence>
<evidence type="ECO:0000256" key="4">
    <source>
        <dbReference type="ARBA" id="ARBA00022840"/>
    </source>
</evidence>
<keyword evidence="2 8" id="KW-0547">Nucleotide-binding</keyword>
<dbReference type="GO" id="GO:0045892">
    <property type="term" value="P:negative regulation of DNA-templated transcription"/>
    <property type="evidence" value="ECO:0007669"/>
    <property type="project" value="UniProtKB-UniRule"/>
</dbReference>
<dbReference type="Proteomes" id="UP000315003">
    <property type="component" value="Chromosome"/>
</dbReference>
<evidence type="ECO:0000313" key="11">
    <source>
        <dbReference type="Proteomes" id="UP000315003"/>
    </source>
</evidence>